<dbReference type="InterPro" id="IPR032810">
    <property type="entry name" value="CCA-adding_enz_C"/>
</dbReference>
<evidence type="ECO:0000256" key="10">
    <source>
        <dbReference type="ARBA" id="ARBA00022884"/>
    </source>
</evidence>
<feature type="binding site" evidence="11">
    <location>
        <position position="162"/>
    </location>
    <ligand>
        <name>CTP</name>
        <dbReference type="ChEBI" id="CHEBI:37563"/>
    </ligand>
</feature>
<dbReference type="InterPro" id="IPR050264">
    <property type="entry name" value="Bact_CCA-adding_enz_type3_sf"/>
</dbReference>
<protein>
    <recommendedName>
        <fullName evidence="11">CCA-adding enzyme</fullName>
        <ecNumber evidence="11">2.7.7.72</ecNumber>
    </recommendedName>
    <alternativeName>
        <fullName evidence="11">CCA tRNA nucleotidyltransferase</fullName>
    </alternativeName>
    <alternativeName>
        <fullName evidence="11">tRNA CCA-pyrophosphorylase</fullName>
    </alternativeName>
    <alternativeName>
        <fullName evidence="11">tRNA adenylyl-/cytidylyl- transferase</fullName>
    </alternativeName>
    <alternativeName>
        <fullName evidence="11">tRNA nucleotidyltransferase</fullName>
    </alternativeName>
    <alternativeName>
        <fullName evidence="11">tRNA-NT</fullName>
    </alternativeName>
</protein>
<dbReference type="CDD" id="cd05398">
    <property type="entry name" value="NT_ClassII-CCAase"/>
    <property type="match status" value="1"/>
</dbReference>
<dbReference type="InterPro" id="IPR023068">
    <property type="entry name" value="CCA-adding_enz_firmicutes"/>
</dbReference>
<feature type="binding site" evidence="11">
    <location>
        <position position="29"/>
    </location>
    <ligand>
        <name>CTP</name>
        <dbReference type="ChEBI" id="CHEBI:37563"/>
    </ligand>
</feature>
<proteinExistence type="inferred from homology"/>
<gene>
    <name evidence="11" type="primary">cca</name>
    <name evidence="15" type="ORF">KP78_31430</name>
</gene>
<evidence type="ECO:0000259" key="12">
    <source>
        <dbReference type="Pfam" id="PF01743"/>
    </source>
</evidence>
<dbReference type="SUPFAM" id="SSF81301">
    <property type="entry name" value="Nucleotidyltransferase"/>
    <property type="match status" value="1"/>
</dbReference>
<dbReference type="OrthoDB" id="9805698at2"/>
<dbReference type="Proteomes" id="UP000031938">
    <property type="component" value="Unassembled WGS sequence"/>
</dbReference>
<feature type="binding site" evidence="11">
    <location>
        <position position="29"/>
    </location>
    <ligand>
        <name>ATP</name>
        <dbReference type="ChEBI" id="CHEBI:30616"/>
    </ligand>
</feature>
<keyword evidence="3 11" id="KW-0819">tRNA processing</keyword>
<dbReference type="EC" id="2.7.7.72" evidence="11"/>
<keyword evidence="10 11" id="KW-0694">RNA-binding</keyword>
<feature type="domain" description="Poly A polymerase head" evidence="12">
    <location>
        <begin position="24"/>
        <end position="144"/>
    </location>
</feature>
<keyword evidence="8 11" id="KW-0067">ATP-binding</keyword>
<dbReference type="EMBL" id="JXRP01000019">
    <property type="protein sequence ID" value="KIL44179.1"/>
    <property type="molecule type" value="Genomic_DNA"/>
</dbReference>
<dbReference type="Pfam" id="PF12627">
    <property type="entry name" value="PolyA_pol_RNAbd"/>
    <property type="match status" value="1"/>
</dbReference>
<accession>A0A0C2RQZ8</accession>
<comment type="cofactor">
    <cofactor evidence="1 11">
        <name>Mg(2+)</name>
        <dbReference type="ChEBI" id="CHEBI:18420"/>
    </cofactor>
</comment>
<keyword evidence="6 11" id="KW-0547">Nucleotide-binding</keyword>
<feature type="binding site" evidence="11">
    <location>
        <position position="156"/>
    </location>
    <ligand>
        <name>CTP</name>
        <dbReference type="ChEBI" id="CHEBI:37563"/>
    </ligand>
</feature>
<dbReference type="Pfam" id="PF01743">
    <property type="entry name" value="PolyA_pol"/>
    <property type="match status" value="1"/>
</dbReference>
<keyword evidence="16" id="KW-1185">Reference proteome</keyword>
<dbReference type="SUPFAM" id="SSF81891">
    <property type="entry name" value="Poly A polymerase C-terminal region-like"/>
    <property type="match status" value="1"/>
</dbReference>
<dbReference type="GO" id="GO:0004810">
    <property type="term" value="F:CCA tRNA nucleotidyltransferase activity"/>
    <property type="evidence" value="ECO:0007669"/>
    <property type="project" value="UniProtKB-UniRule"/>
</dbReference>
<dbReference type="PANTHER" id="PTHR46173">
    <property type="entry name" value="CCA TRNA NUCLEOTIDYLTRANSFERASE 1, MITOCHONDRIAL"/>
    <property type="match status" value="1"/>
</dbReference>
<reference evidence="15 16" key="1">
    <citation type="submission" date="2015-01" db="EMBL/GenBank/DDBJ databases">
        <title>Genome sequencing of Jeotgalibacillus soli.</title>
        <authorList>
            <person name="Goh K.M."/>
            <person name="Chan K.-G."/>
            <person name="Yaakop A.S."/>
            <person name="Ee R."/>
            <person name="Gan H.M."/>
            <person name="Chan C.S."/>
        </authorList>
    </citation>
    <scope>NUCLEOTIDE SEQUENCE [LARGE SCALE GENOMIC DNA]</scope>
    <source>
        <strain evidence="15 16">P9</strain>
    </source>
</reference>
<evidence type="ECO:0000256" key="1">
    <source>
        <dbReference type="ARBA" id="ARBA00001946"/>
    </source>
</evidence>
<name>A0A0C2RQZ8_9BACL</name>
<feature type="binding site" evidence="11">
    <location>
        <position position="159"/>
    </location>
    <ligand>
        <name>ATP</name>
        <dbReference type="ChEBI" id="CHEBI:30616"/>
    </ligand>
</feature>
<dbReference type="AlphaFoldDB" id="A0A0C2RQZ8"/>
<feature type="binding site" evidence="11">
    <location>
        <position position="44"/>
    </location>
    <ligand>
        <name>Mg(2+)</name>
        <dbReference type="ChEBI" id="CHEBI:18420"/>
    </ligand>
</feature>
<dbReference type="HAMAP" id="MF_01263">
    <property type="entry name" value="CCA_bact_type3"/>
    <property type="match status" value="1"/>
</dbReference>
<dbReference type="InterPro" id="IPR032828">
    <property type="entry name" value="PolyA_RNA-bd"/>
</dbReference>
<comment type="function">
    <text evidence="11">Catalyzes the addition and repair of the essential 3'-terminal CCA sequence in tRNAs without using a nucleic acid template. Adds these three nucleotides in the order of C, C, and A to the tRNA nucleotide-73, using CTP and ATP as substrates and producing inorganic pyrophosphate. tRNA 3'-terminal CCA addition is required both for tRNA processing and repair. Also involved in tRNA surveillance by mediating tandem CCA addition to generate a CCACCA at the 3' terminus of unstable tRNAs. While stable tRNAs receive only 3'-terminal CCA, unstable tRNAs are marked with CCACCA and rapidly degraded.</text>
</comment>
<evidence type="ECO:0000256" key="8">
    <source>
        <dbReference type="ARBA" id="ARBA00022840"/>
    </source>
</evidence>
<feature type="binding site" evidence="11">
    <location>
        <position position="113"/>
    </location>
    <ligand>
        <name>CTP</name>
        <dbReference type="ChEBI" id="CHEBI:37563"/>
    </ligand>
</feature>
<dbReference type="PANTHER" id="PTHR46173:SF1">
    <property type="entry name" value="CCA TRNA NUCLEOTIDYLTRANSFERASE 1, MITOCHONDRIAL"/>
    <property type="match status" value="1"/>
</dbReference>
<dbReference type="RefSeq" id="WP_041090088.1">
    <property type="nucleotide sequence ID" value="NZ_JXRP01000019.1"/>
</dbReference>
<keyword evidence="9 11" id="KW-0460">Magnesium</keyword>
<dbReference type="Gene3D" id="3.30.460.10">
    <property type="entry name" value="Beta Polymerase, domain 2"/>
    <property type="match status" value="1"/>
</dbReference>
<comment type="catalytic activity">
    <reaction evidence="11">
        <text>a tRNA precursor + 2 CTP + ATP = a tRNA with a 3' CCA end + 3 diphosphate</text>
        <dbReference type="Rhea" id="RHEA:14433"/>
        <dbReference type="Rhea" id="RHEA-COMP:10465"/>
        <dbReference type="Rhea" id="RHEA-COMP:10468"/>
        <dbReference type="ChEBI" id="CHEBI:30616"/>
        <dbReference type="ChEBI" id="CHEBI:33019"/>
        <dbReference type="ChEBI" id="CHEBI:37563"/>
        <dbReference type="ChEBI" id="CHEBI:74896"/>
        <dbReference type="ChEBI" id="CHEBI:83071"/>
        <dbReference type="EC" id="2.7.7.72"/>
    </reaction>
</comment>
<evidence type="ECO:0000256" key="6">
    <source>
        <dbReference type="ARBA" id="ARBA00022741"/>
    </source>
</evidence>
<dbReference type="GO" id="GO:0001680">
    <property type="term" value="P:tRNA 3'-terminal CCA addition"/>
    <property type="evidence" value="ECO:0007669"/>
    <property type="project" value="UniProtKB-UniRule"/>
</dbReference>
<evidence type="ECO:0000256" key="7">
    <source>
        <dbReference type="ARBA" id="ARBA00022800"/>
    </source>
</evidence>
<dbReference type="InterPro" id="IPR002646">
    <property type="entry name" value="PolA_pol_head_dom"/>
</dbReference>
<dbReference type="InterPro" id="IPR043519">
    <property type="entry name" value="NT_sf"/>
</dbReference>
<feature type="binding site" evidence="11">
    <location>
        <position position="165"/>
    </location>
    <ligand>
        <name>ATP</name>
        <dbReference type="ChEBI" id="CHEBI:30616"/>
    </ligand>
</feature>
<dbReference type="GO" id="GO:0005524">
    <property type="term" value="F:ATP binding"/>
    <property type="evidence" value="ECO:0007669"/>
    <property type="project" value="UniProtKB-UniRule"/>
</dbReference>
<dbReference type="STRING" id="889306.KP78_31430"/>
<dbReference type="GO" id="GO:0000049">
    <property type="term" value="F:tRNA binding"/>
    <property type="evidence" value="ECO:0007669"/>
    <property type="project" value="UniProtKB-UniRule"/>
</dbReference>
<feature type="binding site" evidence="11">
    <location>
        <position position="165"/>
    </location>
    <ligand>
        <name>CTP</name>
        <dbReference type="ChEBI" id="CHEBI:37563"/>
    </ligand>
</feature>
<feature type="binding site" evidence="11">
    <location>
        <position position="162"/>
    </location>
    <ligand>
        <name>ATP</name>
        <dbReference type="ChEBI" id="CHEBI:30616"/>
    </ligand>
</feature>
<evidence type="ECO:0000256" key="9">
    <source>
        <dbReference type="ARBA" id="ARBA00022842"/>
    </source>
</evidence>
<keyword evidence="4 11" id="KW-0548">Nucleotidyltransferase</keyword>
<dbReference type="Gene3D" id="1.10.246.80">
    <property type="match status" value="1"/>
</dbReference>
<evidence type="ECO:0000259" key="14">
    <source>
        <dbReference type="Pfam" id="PF13735"/>
    </source>
</evidence>
<comment type="subunit">
    <text evidence="11">Homodimer.</text>
</comment>
<feature type="domain" description="tRNA nucleotidyltransferase/poly(A) polymerase RNA and SrmB- binding" evidence="13">
    <location>
        <begin position="171"/>
        <end position="230"/>
    </location>
</feature>
<dbReference type="Gene3D" id="1.10.110.30">
    <property type="match status" value="1"/>
</dbReference>
<evidence type="ECO:0000256" key="5">
    <source>
        <dbReference type="ARBA" id="ARBA00022723"/>
    </source>
</evidence>
<comment type="caution">
    <text evidence="15">The sequence shown here is derived from an EMBL/GenBank/DDBJ whole genome shotgun (WGS) entry which is preliminary data.</text>
</comment>
<feature type="binding site" evidence="11">
    <location>
        <position position="42"/>
    </location>
    <ligand>
        <name>Mg(2+)</name>
        <dbReference type="ChEBI" id="CHEBI:18420"/>
    </ligand>
</feature>
<dbReference type="Pfam" id="PF13735">
    <property type="entry name" value="tRNA_NucTran2_2"/>
    <property type="match status" value="1"/>
</dbReference>
<comment type="miscellaneous">
    <text evidence="11">A single active site specifically recognizes both ATP and CTP and is responsible for their addition.</text>
</comment>
<dbReference type="GO" id="GO:0042245">
    <property type="term" value="P:RNA repair"/>
    <property type="evidence" value="ECO:0007669"/>
    <property type="project" value="UniProtKB-KW"/>
</dbReference>
<evidence type="ECO:0000256" key="4">
    <source>
        <dbReference type="ARBA" id="ARBA00022695"/>
    </source>
</evidence>
<evidence type="ECO:0000313" key="16">
    <source>
        <dbReference type="Proteomes" id="UP000031938"/>
    </source>
</evidence>
<evidence type="ECO:0000313" key="15">
    <source>
        <dbReference type="EMBL" id="KIL44179.1"/>
    </source>
</evidence>
<feature type="binding site" evidence="11">
    <location>
        <position position="32"/>
    </location>
    <ligand>
        <name>CTP</name>
        <dbReference type="ChEBI" id="CHEBI:37563"/>
    </ligand>
</feature>
<keyword evidence="2 11" id="KW-0808">Transferase</keyword>
<dbReference type="GO" id="GO:0160016">
    <property type="term" value="F:CCACCA tRNA nucleotidyltransferase activity"/>
    <property type="evidence" value="ECO:0007669"/>
    <property type="project" value="RHEA"/>
</dbReference>
<feature type="binding site" evidence="11">
    <location>
        <position position="159"/>
    </location>
    <ligand>
        <name>CTP</name>
        <dbReference type="ChEBI" id="CHEBI:37563"/>
    </ligand>
</feature>
<evidence type="ECO:0000259" key="13">
    <source>
        <dbReference type="Pfam" id="PF12627"/>
    </source>
</evidence>
<dbReference type="PATRIC" id="fig|889306.3.peg.3157"/>
<evidence type="ECO:0000256" key="11">
    <source>
        <dbReference type="HAMAP-Rule" id="MF_01263"/>
    </source>
</evidence>
<comment type="catalytic activity">
    <reaction evidence="11">
        <text>a tRNA with a 3' CCA end + 2 CTP + ATP = a tRNA with a 3' CCACCA end + 3 diphosphate</text>
        <dbReference type="Rhea" id="RHEA:76235"/>
        <dbReference type="Rhea" id="RHEA-COMP:10468"/>
        <dbReference type="Rhea" id="RHEA-COMP:18655"/>
        <dbReference type="ChEBI" id="CHEBI:30616"/>
        <dbReference type="ChEBI" id="CHEBI:33019"/>
        <dbReference type="ChEBI" id="CHEBI:37563"/>
        <dbReference type="ChEBI" id="CHEBI:83071"/>
        <dbReference type="ChEBI" id="CHEBI:195187"/>
    </reaction>
</comment>
<dbReference type="GO" id="GO:0000287">
    <property type="term" value="F:magnesium ion binding"/>
    <property type="evidence" value="ECO:0007669"/>
    <property type="project" value="UniProtKB-UniRule"/>
</dbReference>
<evidence type="ECO:0000256" key="3">
    <source>
        <dbReference type="ARBA" id="ARBA00022694"/>
    </source>
</evidence>
<keyword evidence="5 11" id="KW-0479">Metal-binding</keyword>
<feature type="binding site" evidence="11">
    <location>
        <position position="32"/>
    </location>
    <ligand>
        <name>ATP</name>
        <dbReference type="ChEBI" id="CHEBI:30616"/>
    </ligand>
</feature>
<dbReference type="NCBIfam" id="NF009814">
    <property type="entry name" value="PRK13299.1"/>
    <property type="match status" value="1"/>
</dbReference>
<comment type="similarity">
    <text evidence="11">Belongs to the tRNA nucleotidyltransferase/poly(A) polymerase family. Bacterial CCA-adding enzyme type 3 subfamily.</text>
</comment>
<keyword evidence="7 11" id="KW-0692">RNA repair</keyword>
<evidence type="ECO:0000256" key="2">
    <source>
        <dbReference type="ARBA" id="ARBA00022679"/>
    </source>
</evidence>
<feature type="binding site" evidence="11">
    <location>
        <position position="113"/>
    </location>
    <ligand>
        <name>ATP</name>
        <dbReference type="ChEBI" id="CHEBI:30616"/>
    </ligand>
</feature>
<organism evidence="15 16">
    <name type="scientific">Jeotgalibacillus soli</name>
    <dbReference type="NCBI Taxonomy" id="889306"/>
    <lineage>
        <taxon>Bacteria</taxon>
        <taxon>Bacillati</taxon>
        <taxon>Bacillota</taxon>
        <taxon>Bacilli</taxon>
        <taxon>Bacillales</taxon>
        <taxon>Caryophanaceae</taxon>
        <taxon>Jeotgalibacillus</taxon>
    </lineage>
</organism>
<feature type="domain" description="CCA-adding enzyme C-terminal" evidence="14">
    <location>
        <begin position="250"/>
        <end position="390"/>
    </location>
</feature>
<dbReference type="Gene3D" id="1.20.58.560">
    <property type="match status" value="1"/>
</dbReference>
<feature type="binding site" evidence="11">
    <location>
        <position position="156"/>
    </location>
    <ligand>
        <name>ATP</name>
        <dbReference type="ChEBI" id="CHEBI:30616"/>
    </ligand>
</feature>
<sequence length="396" mass="45659">MRLSAPFLKAMPVLEKIESKGYEAYFVGGCVRDCLLDRQINDIDIATSATPEEIKEIFSKTVDVGIEHGTVLVLVNKEAFEITTFRSEGTYSDHRRPDEVSFVRSLDEDLKRRDFTMNAMALSTSGELVDFYEGRAAINERVIRTVGTAAERFSEDALRMLRAARFASQLGFSIDKEAIRAMSRQKALLTYVAVERKRMEFDKLLNGPNVKDALKYLHETDLLPFLPGFDHTAKLDQLLMDDMEGLSLIERWALIVIRLNIRDVPSYLKMWRHSMKRVKEIEQLIIQMNKRYSHPYTPFSLYQTGLPLALQTQSLYLYLTACKNEKQPLHDMWDSLPIKNRAELKVNGKLLQAWIGGKPGRWLGALIQDIEQKVIEGSIENNENEIKEWVKQWHQK</sequence>